<evidence type="ECO:0000313" key="1">
    <source>
        <dbReference type="EMBL" id="AWW32318.1"/>
    </source>
</evidence>
<evidence type="ECO:0000313" key="2">
    <source>
        <dbReference type="Proteomes" id="UP000248688"/>
    </source>
</evidence>
<dbReference type="Gene3D" id="3.40.630.30">
    <property type="match status" value="1"/>
</dbReference>
<accession>A0A2Z4INX2</accession>
<dbReference type="EMBL" id="CP030041">
    <property type="protein sequence ID" value="AWW32318.1"/>
    <property type="molecule type" value="Genomic_DNA"/>
</dbReference>
<gene>
    <name evidence="1" type="ORF">DN752_20445</name>
</gene>
<dbReference type="KEGG" id="est:DN752_20445"/>
<dbReference type="InterPro" id="IPR016181">
    <property type="entry name" value="Acyl_CoA_acyltransferase"/>
</dbReference>
<name>A0A2Z4INX2_9BACT</name>
<dbReference type="OrthoDB" id="823140at2"/>
<keyword evidence="2" id="KW-1185">Reference proteome</keyword>
<sequence>MDIAKNYDFVIQENPPIDHPYFLHDYLIGKGERYFCARLLKKQKVKALVYLVLKSDGTAISIKNAPFGGVWTEKKIASDSLQLLISELLLALKALGAKRFKVVQPPDAYEDNNPLVHYILKAQGFRLEGILLHHFLEDKKFIKGFIHAKLSKHKKKIKKINCNVETGSIKTFNFLKDIKWWRTQRGHEYNVNEEKLIQQVSAYPDRYFLVSLYQGEQAAAHALCVKLTPNSLYYYLPAINPDLQHAYTGEGLLFEVIRMGEALGVDFIDLGSSDLDGQPNHNLIRYKMKNANGTSNKLVWDIKF</sequence>
<keyword evidence="1" id="KW-0808">Transferase</keyword>
<dbReference type="Proteomes" id="UP000248688">
    <property type="component" value="Chromosome"/>
</dbReference>
<reference evidence="1 2" key="1">
    <citation type="submission" date="2018-06" db="EMBL/GenBank/DDBJ databases">
        <title>Echinicola strongylocentroti sp. nov., isolated from a sea urchin Strongylocentrotus intermedius.</title>
        <authorList>
            <person name="Bae S.S."/>
        </authorList>
    </citation>
    <scope>NUCLEOTIDE SEQUENCE [LARGE SCALE GENOMIC DNA]</scope>
    <source>
        <strain evidence="1 2">MEBiC08714</strain>
    </source>
</reference>
<dbReference type="SUPFAM" id="SSF55729">
    <property type="entry name" value="Acyl-CoA N-acyltransferases (Nat)"/>
    <property type="match status" value="1"/>
</dbReference>
<organism evidence="1 2">
    <name type="scientific">Echinicola strongylocentroti</name>
    <dbReference type="NCBI Taxonomy" id="1795355"/>
    <lineage>
        <taxon>Bacteria</taxon>
        <taxon>Pseudomonadati</taxon>
        <taxon>Bacteroidota</taxon>
        <taxon>Cytophagia</taxon>
        <taxon>Cytophagales</taxon>
        <taxon>Cyclobacteriaceae</taxon>
        <taxon>Echinicola</taxon>
    </lineage>
</organism>
<dbReference type="AlphaFoldDB" id="A0A2Z4INX2"/>
<dbReference type="RefSeq" id="WP_112785691.1">
    <property type="nucleotide sequence ID" value="NZ_CP030041.1"/>
</dbReference>
<proteinExistence type="predicted"/>
<dbReference type="GO" id="GO:0016740">
    <property type="term" value="F:transferase activity"/>
    <property type="evidence" value="ECO:0007669"/>
    <property type="project" value="UniProtKB-KW"/>
</dbReference>
<protein>
    <submittedName>
        <fullName evidence="1">GNAT family N-acetyltransferase</fullName>
    </submittedName>
</protein>